<gene>
    <name evidence="1" type="ORF">LF929_015900</name>
</gene>
<accession>A0AB39IN73</accession>
<name>A0AB39IN73_9GAMM</name>
<reference evidence="1" key="1">
    <citation type="submission" date="2024-07" db="EMBL/GenBank/DDBJ databases">
        <authorList>
            <person name="Pedron J."/>
        </authorList>
    </citation>
    <scope>NUCLEOTIDE SEQUENCE</scope>
    <source>
        <strain evidence="1">A003-S1-M15</strain>
    </source>
</reference>
<dbReference type="RefSeq" id="WP_226092955.1">
    <property type="nucleotide sequence ID" value="NZ_CP162670.1"/>
</dbReference>
<organism evidence="1">
    <name type="scientific">Dickeya oryzae</name>
    <dbReference type="NCBI Taxonomy" id="1240404"/>
    <lineage>
        <taxon>Bacteria</taxon>
        <taxon>Pseudomonadati</taxon>
        <taxon>Pseudomonadota</taxon>
        <taxon>Gammaproteobacteria</taxon>
        <taxon>Enterobacterales</taxon>
        <taxon>Pectobacteriaceae</taxon>
        <taxon>Dickeya</taxon>
    </lineage>
</organism>
<evidence type="ECO:0000313" key="1">
    <source>
        <dbReference type="EMBL" id="XDL23734.1"/>
    </source>
</evidence>
<dbReference type="AlphaFoldDB" id="A0AB39IN73"/>
<sequence length="309" mass="35706">MELIDMYIIQQFRAIGLELESGELDWNLGDGLEGYVNASLIFTRERLLKVMEATLTELAQKPGNEARCERSRRYLSLWIQGLQALSEREQNYSLLPYMHRQNSGRFMTLICPDYLALLQLTDEDFLAMTGQMDVSPAQQIPRGLFAKTVSHWIAFMTHLGEKLADISRHCYHQLNRFFHRCNFDERRIRRFQLSIGHIDVMCRPQKLSEIDICEFDPDYLVQYIDKVAEGIVTPVCVQATVFYNNGIEMESFLADVDVDNLDSIPSYDYHEVVADAIEWVRAQFDVVRAERREGGGEVMPIPLRPKIAA</sequence>
<dbReference type="EMBL" id="CP162670">
    <property type="protein sequence ID" value="XDL23734.1"/>
    <property type="molecule type" value="Genomic_DNA"/>
</dbReference>
<dbReference type="GeneID" id="302583183"/>
<proteinExistence type="predicted"/>
<protein>
    <submittedName>
        <fullName evidence="1">Uncharacterized protein</fullName>
    </submittedName>
</protein>